<proteinExistence type="inferred from homology"/>
<evidence type="ECO:0000256" key="6">
    <source>
        <dbReference type="ARBA" id="ARBA00023163"/>
    </source>
</evidence>
<dbReference type="CDD" id="cd07153">
    <property type="entry name" value="Fur_like"/>
    <property type="match status" value="1"/>
</dbReference>
<comment type="caution">
    <text evidence="8">The sequence shown here is derived from an EMBL/GenBank/DDBJ whole genome shotgun (WGS) entry which is preliminary data.</text>
</comment>
<evidence type="ECO:0000256" key="2">
    <source>
        <dbReference type="ARBA" id="ARBA00022491"/>
    </source>
</evidence>
<keyword evidence="6" id="KW-0804">Transcription</keyword>
<evidence type="ECO:0000256" key="3">
    <source>
        <dbReference type="ARBA" id="ARBA00022833"/>
    </source>
</evidence>
<feature type="binding site" evidence="7">
    <location>
        <position position="95"/>
    </location>
    <ligand>
        <name>Zn(2+)</name>
        <dbReference type="ChEBI" id="CHEBI:29105"/>
    </ligand>
</feature>
<dbReference type="GO" id="GO:0045892">
    <property type="term" value="P:negative regulation of DNA-templated transcription"/>
    <property type="evidence" value="ECO:0007669"/>
    <property type="project" value="TreeGrafter"/>
</dbReference>
<dbReference type="InterPro" id="IPR002481">
    <property type="entry name" value="FUR"/>
</dbReference>
<reference evidence="8 9" key="1">
    <citation type="submission" date="2019-03" db="EMBL/GenBank/DDBJ databases">
        <title>Genomic Encyclopedia of Type Strains, Phase IV (KMG-IV): sequencing the most valuable type-strain genomes for metagenomic binning, comparative biology and taxonomic classification.</title>
        <authorList>
            <person name="Goeker M."/>
        </authorList>
    </citation>
    <scope>NUCLEOTIDE SEQUENCE [LARGE SCALE GENOMIC DNA]</scope>
    <source>
        <strain evidence="8 9">DSM 25964</strain>
    </source>
</reference>
<dbReference type="InterPro" id="IPR036388">
    <property type="entry name" value="WH-like_DNA-bd_sf"/>
</dbReference>
<dbReference type="GO" id="GO:0000976">
    <property type="term" value="F:transcription cis-regulatory region binding"/>
    <property type="evidence" value="ECO:0007669"/>
    <property type="project" value="TreeGrafter"/>
</dbReference>
<keyword evidence="9" id="KW-1185">Reference proteome</keyword>
<feature type="binding site" evidence="7">
    <location>
        <position position="137"/>
    </location>
    <ligand>
        <name>Zn(2+)</name>
        <dbReference type="ChEBI" id="CHEBI:29105"/>
    </ligand>
</feature>
<comment type="cofactor">
    <cofactor evidence="7">
        <name>Zn(2+)</name>
        <dbReference type="ChEBI" id="CHEBI:29105"/>
    </cofactor>
    <text evidence="7">Binds 1 zinc ion per subunit.</text>
</comment>
<dbReference type="Pfam" id="PF01475">
    <property type="entry name" value="FUR"/>
    <property type="match status" value="1"/>
</dbReference>
<gene>
    <name evidence="8" type="ORF">C8D99_12241</name>
</gene>
<evidence type="ECO:0000256" key="7">
    <source>
        <dbReference type="PIRSR" id="PIRSR602481-1"/>
    </source>
</evidence>
<dbReference type="SUPFAM" id="SSF46785">
    <property type="entry name" value="Winged helix' DNA-binding domain"/>
    <property type="match status" value="1"/>
</dbReference>
<keyword evidence="4" id="KW-0805">Transcription regulation</keyword>
<dbReference type="PANTHER" id="PTHR33202:SF7">
    <property type="entry name" value="FERRIC UPTAKE REGULATION PROTEIN"/>
    <property type="match status" value="1"/>
</dbReference>
<dbReference type="InterPro" id="IPR036390">
    <property type="entry name" value="WH_DNA-bd_sf"/>
</dbReference>
<dbReference type="AlphaFoldDB" id="A0A4R8M3Y1"/>
<protein>
    <submittedName>
        <fullName evidence="8">Fur family ferric uptake transcriptional regulator/Fur family peroxide stress response transcriptional regulator</fullName>
    </submittedName>
</protein>
<dbReference type="Gene3D" id="3.30.1490.190">
    <property type="match status" value="1"/>
</dbReference>
<evidence type="ECO:0000256" key="4">
    <source>
        <dbReference type="ARBA" id="ARBA00023015"/>
    </source>
</evidence>
<feature type="binding site" evidence="7">
    <location>
        <position position="134"/>
    </location>
    <ligand>
        <name>Zn(2+)</name>
        <dbReference type="ChEBI" id="CHEBI:29105"/>
    </ligand>
</feature>
<keyword evidence="2" id="KW-0678">Repressor</keyword>
<dbReference type="GO" id="GO:0008270">
    <property type="term" value="F:zinc ion binding"/>
    <property type="evidence" value="ECO:0007669"/>
    <property type="project" value="TreeGrafter"/>
</dbReference>
<keyword evidence="7" id="KW-0479">Metal-binding</keyword>
<organism evidence="8 9">
    <name type="scientific">Aminivibrio pyruvatiphilus</name>
    <dbReference type="NCBI Taxonomy" id="1005740"/>
    <lineage>
        <taxon>Bacteria</taxon>
        <taxon>Thermotogati</taxon>
        <taxon>Synergistota</taxon>
        <taxon>Synergistia</taxon>
        <taxon>Synergistales</taxon>
        <taxon>Aminobacteriaceae</taxon>
        <taxon>Aminivibrio</taxon>
    </lineage>
</organism>
<feature type="binding site" evidence="7">
    <location>
        <position position="98"/>
    </location>
    <ligand>
        <name>Zn(2+)</name>
        <dbReference type="ChEBI" id="CHEBI:29105"/>
    </ligand>
</feature>
<dbReference type="Gene3D" id="1.10.10.10">
    <property type="entry name" value="Winged helix-like DNA-binding domain superfamily/Winged helix DNA-binding domain"/>
    <property type="match status" value="1"/>
</dbReference>
<name>A0A4R8M3Y1_9BACT</name>
<keyword evidence="3 7" id="KW-0862">Zinc</keyword>
<evidence type="ECO:0000313" key="9">
    <source>
        <dbReference type="Proteomes" id="UP000295066"/>
    </source>
</evidence>
<dbReference type="InterPro" id="IPR043135">
    <property type="entry name" value="Fur_C"/>
</dbReference>
<dbReference type="EMBL" id="SORI01000022">
    <property type="protein sequence ID" value="TDY55873.1"/>
    <property type="molecule type" value="Genomic_DNA"/>
</dbReference>
<comment type="similarity">
    <text evidence="1">Belongs to the Fur family.</text>
</comment>
<sequence>MRSVDKIAASLREKGLKLTPQRRLIIEILSRDRTHPTVDEVYRQVVSTMPEVSRTTVYNTIREMASLGEVVEVQDLSDGGIRYDTCADSHNHFFCLSCRSLIDVHVDFPRPESYSGALEGFQVLKQQLTLYGICPDCRDKGLPPPGKGAGKRALKKF</sequence>
<keyword evidence="5" id="KW-0238">DNA-binding</keyword>
<dbReference type="GO" id="GO:1900376">
    <property type="term" value="P:regulation of secondary metabolite biosynthetic process"/>
    <property type="evidence" value="ECO:0007669"/>
    <property type="project" value="TreeGrafter"/>
</dbReference>
<accession>A0A4R8M3Y1</accession>
<evidence type="ECO:0000256" key="5">
    <source>
        <dbReference type="ARBA" id="ARBA00023125"/>
    </source>
</evidence>
<dbReference type="Proteomes" id="UP000295066">
    <property type="component" value="Unassembled WGS sequence"/>
</dbReference>
<evidence type="ECO:0000256" key="1">
    <source>
        <dbReference type="ARBA" id="ARBA00007957"/>
    </source>
</evidence>
<dbReference type="RefSeq" id="WP_133958922.1">
    <property type="nucleotide sequence ID" value="NZ_SORI01000022.1"/>
</dbReference>
<dbReference type="OrthoDB" id="8659436at2"/>
<dbReference type="PANTHER" id="PTHR33202">
    <property type="entry name" value="ZINC UPTAKE REGULATION PROTEIN"/>
    <property type="match status" value="1"/>
</dbReference>
<evidence type="ECO:0000313" key="8">
    <source>
        <dbReference type="EMBL" id="TDY55873.1"/>
    </source>
</evidence>
<dbReference type="GO" id="GO:0003700">
    <property type="term" value="F:DNA-binding transcription factor activity"/>
    <property type="evidence" value="ECO:0007669"/>
    <property type="project" value="InterPro"/>
</dbReference>